<organism evidence="8 9">
    <name type="scientific">Rhynocoris fuscipes</name>
    <dbReference type="NCBI Taxonomy" id="488301"/>
    <lineage>
        <taxon>Eukaryota</taxon>
        <taxon>Metazoa</taxon>
        <taxon>Ecdysozoa</taxon>
        <taxon>Arthropoda</taxon>
        <taxon>Hexapoda</taxon>
        <taxon>Insecta</taxon>
        <taxon>Pterygota</taxon>
        <taxon>Neoptera</taxon>
        <taxon>Paraneoptera</taxon>
        <taxon>Hemiptera</taxon>
        <taxon>Heteroptera</taxon>
        <taxon>Panheteroptera</taxon>
        <taxon>Cimicomorpha</taxon>
        <taxon>Reduviidae</taxon>
        <taxon>Harpactorinae</taxon>
        <taxon>Harpactorini</taxon>
        <taxon>Rhynocoris</taxon>
    </lineage>
</organism>
<dbReference type="Gene3D" id="2.170.180.11">
    <property type="entry name" value="Methuselah ectodomain, domain 2"/>
    <property type="match status" value="1"/>
</dbReference>
<comment type="subcellular location">
    <subcellularLocation>
        <location evidence="1">Membrane</location>
        <topology evidence="1">Multi-pass membrane protein</topology>
    </subcellularLocation>
</comment>
<keyword evidence="6" id="KW-0807">Transducer</keyword>
<evidence type="ECO:0000256" key="7">
    <source>
        <dbReference type="SAM" id="Phobius"/>
    </source>
</evidence>
<dbReference type="Proteomes" id="UP001461498">
    <property type="component" value="Unassembled WGS sequence"/>
</dbReference>
<dbReference type="InterPro" id="IPR023311">
    <property type="entry name" value="Methusela_ecto_dom_2"/>
</dbReference>
<feature type="transmembrane region" description="Helical" evidence="7">
    <location>
        <begin position="122"/>
        <end position="142"/>
    </location>
</feature>
<comment type="caution">
    <text evidence="8">The sequence shown here is derived from an EMBL/GenBank/DDBJ whole genome shotgun (WGS) entry which is preliminary data.</text>
</comment>
<keyword evidence="9" id="KW-1185">Reference proteome</keyword>
<evidence type="ECO:0000256" key="3">
    <source>
        <dbReference type="ARBA" id="ARBA00022729"/>
    </source>
</evidence>
<evidence type="ECO:0000256" key="4">
    <source>
        <dbReference type="ARBA" id="ARBA00023040"/>
    </source>
</evidence>
<dbReference type="InterPro" id="IPR036272">
    <property type="entry name" value="Methuselah_N_sf"/>
</dbReference>
<dbReference type="GO" id="GO:0008528">
    <property type="term" value="F:G protein-coupled peptide receptor activity"/>
    <property type="evidence" value="ECO:0007669"/>
    <property type="project" value="TreeGrafter"/>
</dbReference>
<keyword evidence="4" id="KW-0297">G-protein coupled receptor</keyword>
<evidence type="ECO:0000256" key="2">
    <source>
        <dbReference type="ARBA" id="ARBA00008979"/>
    </source>
</evidence>
<reference evidence="8 9" key="1">
    <citation type="submission" date="2022-12" db="EMBL/GenBank/DDBJ databases">
        <title>Chromosome-level genome assembly of true bugs.</title>
        <authorList>
            <person name="Ma L."/>
            <person name="Li H."/>
        </authorList>
    </citation>
    <scope>NUCLEOTIDE SEQUENCE [LARGE SCALE GENOMIC DNA]</scope>
    <source>
        <strain evidence="8">Lab_2022b</strain>
    </source>
</reference>
<keyword evidence="7" id="KW-0812">Transmembrane</keyword>
<accession>A0AAW1D2N5</accession>
<dbReference type="EMBL" id="JAPXFL010000007">
    <property type="protein sequence ID" value="KAK9504338.1"/>
    <property type="molecule type" value="Genomic_DNA"/>
</dbReference>
<gene>
    <name evidence="8" type="ORF">O3M35_010693</name>
</gene>
<feature type="transmembrane region" description="Helical" evidence="7">
    <location>
        <begin position="154"/>
        <end position="175"/>
    </location>
</feature>
<dbReference type="SUPFAM" id="SSF63877">
    <property type="entry name" value="Methuselah ectodomain"/>
    <property type="match status" value="1"/>
</dbReference>
<dbReference type="PANTHER" id="PTHR47154:SF2">
    <property type="entry name" value="G-PROTEIN COUPLED RECEPTOR MTH-RELATED"/>
    <property type="match status" value="1"/>
</dbReference>
<dbReference type="PANTHER" id="PTHR47154">
    <property type="entry name" value="G-PROTEIN COUPLED RECEPTOR MTH-RELATED"/>
    <property type="match status" value="1"/>
</dbReference>
<evidence type="ECO:0000256" key="5">
    <source>
        <dbReference type="ARBA" id="ARBA00023170"/>
    </source>
</evidence>
<evidence type="ECO:0008006" key="10">
    <source>
        <dbReference type="Google" id="ProtNLM"/>
    </source>
</evidence>
<protein>
    <recommendedName>
        <fullName evidence="10">G-protein coupled receptor Mth2</fullName>
    </recommendedName>
</protein>
<feature type="transmembrane region" description="Helical" evidence="7">
    <location>
        <begin position="187"/>
        <end position="210"/>
    </location>
</feature>
<keyword evidence="3" id="KW-0732">Signal</keyword>
<comment type="similarity">
    <text evidence="2">Belongs to the G-protein coupled receptor 2 family. Mth subfamily.</text>
</comment>
<evidence type="ECO:0000313" key="9">
    <source>
        <dbReference type="Proteomes" id="UP001461498"/>
    </source>
</evidence>
<evidence type="ECO:0000256" key="1">
    <source>
        <dbReference type="ARBA" id="ARBA00004141"/>
    </source>
</evidence>
<dbReference type="AlphaFoldDB" id="A0AAW1D2N5"/>
<keyword evidence="7" id="KW-1133">Transmembrane helix</keyword>
<evidence type="ECO:0000256" key="6">
    <source>
        <dbReference type="ARBA" id="ARBA00023224"/>
    </source>
</evidence>
<keyword evidence="7" id="KW-0472">Membrane</keyword>
<name>A0AAW1D2N5_9HEMI</name>
<proteinExistence type="inferred from homology"/>
<dbReference type="Gene3D" id="1.20.1070.10">
    <property type="entry name" value="Rhodopsin 7-helix transmembrane proteins"/>
    <property type="match status" value="1"/>
</dbReference>
<sequence>MGELFEDGGCISSNNPLLHPFELPIAFNWPSLKIAKHASFNITQGRPICPSFMYYLDPNEDPSEKFYLLVNGSLYREDNSLTDPEDYCFDVDENANTILPAVCFPQTDDDYTNSVEEEIYRLYPYGMLISIPFLLLTLLVYISLKQLRNLHGCCLMSQVSSLLIGYTCLVILQIASETIGNTSCRVIGEFFIILIITVNIALIVFTHLVINLF</sequence>
<evidence type="ECO:0000313" key="8">
    <source>
        <dbReference type="EMBL" id="KAK9504338.1"/>
    </source>
</evidence>
<keyword evidence="5" id="KW-0675">Receptor</keyword>
<dbReference type="InterPro" id="IPR051384">
    <property type="entry name" value="Mth_GPCR"/>
</dbReference>
<dbReference type="GO" id="GO:0005886">
    <property type="term" value="C:plasma membrane"/>
    <property type="evidence" value="ECO:0007669"/>
    <property type="project" value="TreeGrafter"/>
</dbReference>